<evidence type="ECO:0000313" key="7">
    <source>
        <dbReference type="Proteomes" id="UP000298493"/>
    </source>
</evidence>
<dbReference type="Pfam" id="PF25767">
    <property type="entry name" value="ARM_TBCD_2nd"/>
    <property type="match status" value="1"/>
</dbReference>
<feature type="domain" description="Tubulin-folding cofactor D C-terminal" evidence="4">
    <location>
        <begin position="961"/>
        <end position="1150"/>
    </location>
</feature>
<dbReference type="STRING" id="86259.A0A4Z1P9L7"/>
<feature type="region of interest" description="Disordered" evidence="3">
    <location>
        <begin position="669"/>
        <end position="693"/>
    </location>
</feature>
<protein>
    <submittedName>
        <fullName evidence="6">Beta-tubulin cofactor d</fullName>
    </submittedName>
</protein>
<dbReference type="Pfam" id="PF23579">
    <property type="entry name" value="ARM_TBCD"/>
    <property type="match status" value="1"/>
</dbReference>
<dbReference type="EMBL" id="SNSC02000003">
    <property type="protein sequence ID" value="TID25957.1"/>
    <property type="molecule type" value="Genomic_DNA"/>
</dbReference>
<dbReference type="PANTHER" id="PTHR12658:SF0">
    <property type="entry name" value="TUBULIN-SPECIFIC CHAPERONE D"/>
    <property type="match status" value="1"/>
</dbReference>
<dbReference type="AlphaFoldDB" id="A0A4Z1P9L7"/>
<proteinExistence type="predicted"/>
<feature type="domain" description="Tubulin-folding cofactor D ARM repeats" evidence="5">
    <location>
        <begin position="349"/>
        <end position="558"/>
    </location>
</feature>
<dbReference type="GO" id="GO:0048487">
    <property type="term" value="F:beta-tubulin binding"/>
    <property type="evidence" value="ECO:0007669"/>
    <property type="project" value="InterPro"/>
</dbReference>
<feature type="repeat" description="HEAT" evidence="2">
    <location>
        <begin position="360"/>
        <end position="397"/>
    </location>
</feature>
<dbReference type="InterPro" id="IPR016024">
    <property type="entry name" value="ARM-type_fold"/>
</dbReference>
<keyword evidence="1" id="KW-0143">Chaperone</keyword>
<reference evidence="6 7" key="1">
    <citation type="submission" date="2019-04" db="EMBL/GenBank/DDBJ databases">
        <title>High contiguity whole genome sequence and gene annotation resource for two Venturia nashicola isolates.</title>
        <authorList>
            <person name="Prokchorchik M."/>
            <person name="Won K."/>
            <person name="Lee Y."/>
            <person name="Choi E.D."/>
            <person name="Segonzac C."/>
            <person name="Sohn K.H."/>
        </authorList>
    </citation>
    <scope>NUCLEOTIDE SEQUENCE [LARGE SCALE GENOMIC DNA]</scope>
    <source>
        <strain evidence="6 7">PRI2</strain>
    </source>
</reference>
<dbReference type="SUPFAM" id="SSF48371">
    <property type="entry name" value="ARM repeat"/>
    <property type="match status" value="1"/>
</dbReference>
<dbReference type="InterPro" id="IPR022577">
    <property type="entry name" value="TBCD_C"/>
</dbReference>
<dbReference type="GO" id="GO:0007023">
    <property type="term" value="P:post-chaperonin tubulin folding pathway"/>
    <property type="evidence" value="ECO:0007669"/>
    <property type="project" value="InterPro"/>
</dbReference>
<dbReference type="GO" id="GO:0005096">
    <property type="term" value="F:GTPase activator activity"/>
    <property type="evidence" value="ECO:0007669"/>
    <property type="project" value="InterPro"/>
</dbReference>
<dbReference type="InterPro" id="IPR011989">
    <property type="entry name" value="ARM-like"/>
</dbReference>
<comment type="caution">
    <text evidence="6">The sequence shown here is derived from an EMBL/GenBank/DDBJ whole genome shotgun (WGS) entry which is preliminary data.</text>
</comment>
<evidence type="ECO:0000259" key="5">
    <source>
        <dbReference type="Pfam" id="PF25767"/>
    </source>
</evidence>
<name>A0A4Z1P9L7_9PEZI</name>
<accession>A0A4Z1P9L7</accession>
<dbReference type="Pfam" id="PF12612">
    <property type="entry name" value="TFCD_C"/>
    <property type="match status" value="1"/>
</dbReference>
<evidence type="ECO:0000259" key="4">
    <source>
        <dbReference type="Pfam" id="PF12612"/>
    </source>
</evidence>
<dbReference type="InterPro" id="IPR058033">
    <property type="entry name" value="ARM_TBCD_2nd"/>
</dbReference>
<evidence type="ECO:0000313" key="6">
    <source>
        <dbReference type="EMBL" id="TID25957.1"/>
    </source>
</evidence>
<dbReference type="GO" id="GO:0007021">
    <property type="term" value="P:tubulin complex assembly"/>
    <property type="evidence" value="ECO:0007669"/>
    <property type="project" value="InterPro"/>
</dbReference>
<dbReference type="Gene3D" id="1.25.10.10">
    <property type="entry name" value="Leucine-rich Repeat Variant"/>
    <property type="match status" value="1"/>
</dbReference>
<keyword evidence="7" id="KW-1185">Reference proteome</keyword>
<organism evidence="6 7">
    <name type="scientific">Venturia nashicola</name>
    <dbReference type="NCBI Taxonomy" id="86259"/>
    <lineage>
        <taxon>Eukaryota</taxon>
        <taxon>Fungi</taxon>
        <taxon>Dikarya</taxon>
        <taxon>Ascomycota</taxon>
        <taxon>Pezizomycotina</taxon>
        <taxon>Dothideomycetes</taxon>
        <taxon>Pleosporomycetidae</taxon>
        <taxon>Venturiales</taxon>
        <taxon>Venturiaceae</taxon>
        <taxon>Venturia</taxon>
    </lineage>
</organism>
<dbReference type="InterPro" id="IPR021133">
    <property type="entry name" value="HEAT_type_2"/>
</dbReference>
<evidence type="ECO:0000256" key="2">
    <source>
        <dbReference type="PROSITE-ProRule" id="PRU00103"/>
    </source>
</evidence>
<dbReference type="PROSITE" id="PS50077">
    <property type="entry name" value="HEAT_REPEAT"/>
    <property type="match status" value="1"/>
</dbReference>
<sequence length="1228" mass="136389">MEAAEDDELQLLRISEGLVADLQRLLRIVLWKKPAFDNADELKVHRIVKLRDLERLIQKIEPFQQEPQLLDVQLKNIIPHLVTAYLESRGRRPVTTLRSGHATVQYAIFKILYTFCKVRGEKVIVGFFNNEPRYLEPLLSDFERGSDEMNVVDAELLPTSLSWEGRYILLLWLSHLMLSPFDLATMSSVDTGATLPFEKKLQLPSDTPGIAMRVLPICLKHLKTATRERNAASQLLVRLCLRPDMRDIGLLDAVAQWAIDYFSDSAQEVEIHKSLGVLAFVSGLVASGSQREIGHFVGPIFKATQRLAIEEDDASKGSGAMVKSSAVARKLFVKIFRNIVILCLQAPSEGIDTTSIVEDVIGILLETLADGDTPVRFAASKALSMITLKLDPSMAAEIVEALLDSLNEDVLLESSRRDVGAVNPLRWHGLTLTLSHLLYRRAVSTDQLPHILNALLLALTFEQRSATGAAIGTNVRDAANFGIWAIARRYTTDELQKVDLSDISAVQGSKYNVTITQMLAVELIQCACLDPAGNIRRGSSAVLQELVGRHPDTIIEGISLIQIVDFHAVGLRQRAIADVTFEAAKLSPMYWDALFQGLLDWRGTGAVDEASRVATAHAIGKLSATQSSESVHKMLTTIRNQLKGLATRQVEERHGLMLAVAAILTQEQDRNEKARRRAHLPTRTNGDNALDRSDKDTRRLKDVFSILHEDLTLNEKDFISPFLRPALTATAWLKLFRTLLTLDSSASDIPKPMIFMQTFNLCLGRGEESVLAEIPDAVNAFTAAVSADERDQLVKSWLSYLLVGTKMSHARSAGRVLALGAAMGLWAEQLADWVQILEILTMRCTTETSIEERVDALKSLKLVVLGISELQLRDTILRIDSNDCLPPAIQQIMISTAHAALRSLNDYTVDDRGDTGSLVRLEALDLVEAATAEPLFFGWHKSYALTPQQVPIAAVQLQVSNATVRLSLERLDKVRARAWRHGTRVIEDYSSYEYFRHSLQSLHGRLICPPNPKNSAIIENEQTMCSFFEGYCSSAGGLSSESLAQVSRAALYDYLDSLDLEREPNDGRDLPPTLLEVCNTFCNLVRSCLGNATSVPKKPDNDRVLVPVLEVIAFLLDVQIIQRLPPTQFKYLNLLSLIQKSHFKSTNTQKLHAALNIYRSLGNIPSIQSEVIKKVTSMLVHPFPSIRASAAETLFMITGIRELKPVDWTQDTKVLRGVVDGFKQQGIL</sequence>
<dbReference type="Proteomes" id="UP000298493">
    <property type="component" value="Unassembled WGS sequence"/>
</dbReference>
<evidence type="ECO:0000256" key="1">
    <source>
        <dbReference type="ARBA" id="ARBA00023186"/>
    </source>
</evidence>
<dbReference type="PANTHER" id="PTHR12658">
    <property type="entry name" value="BETA-TUBULIN COFACTOR D"/>
    <property type="match status" value="1"/>
</dbReference>
<dbReference type="GO" id="GO:0000226">
    <property type="term" value="P:microtubule cytoskeleton organization"/>
    <property type="evidence" value="ECO:0007669"/>
    <property type="project" value="TreeGrafter"/>
</dbReference>
<gene>
    <name evidence="6" type="ORF">E6O75_ATG03820</name>
</gene>
<evidence type="ECO:0000256" key="3">
    <source>
        <dbReference type="SAM" id="MobiDB-lite"/>
    </source>
</evidence>
<dbReference type="InterPro" id="IPR033162">
    <property type="entry name" value="TBCD"/>
</dbReference>